<sequence>MDFKLPLPIGALNIIDVYEYVDGPKVFSCISDLGQKYIVNWIDTSPTTDTWFYVAVSDKRLQAVNSGEISLREVILNSERKSIYQVVTPARGLGEVIISKRKVTTIIEDELPDVDSFVDVFVENTEIMPSKGETPCFSSTTEGKQAAKREPVTNEVPVEVVPEVIKKNKQVSKLPPKEDTRKVALFSRRDVLDLSFNVKGTHQYELDALVLGYALVHTQELVNYIPLEKKQSGRYKLGKDQSRKGKLKAVGLYAASFGIRLESEVESDLLGDTELSHTLEALMKLIESTDNIEKFKIYIGNLNIKATKIYYDFLKLLNEEDIELTAEWASPNSKHRISRLDHVTISNAIRAINEETKQEQTIIKIVGDLVGINVKRNKFNLITDNEEHVHGTISKALRDKQFTVPLRVEATVKETTEVNLLSGKEVTSNTLLDIKAL</sequence>
<dbReference type="Pfam" id="PF20215">
    <property type="entry name" value="DUF6575"/>
    <property type="match status" value="1"/>
</dbReference>
<keyword evidence="4" id="KW-1185">Reference proteome</keyword>
<accession>A0ABW4DH89</accession>
<protein>
    <submittedName>
        <fullName evidence="3">DUF6575 domain-containing protein</fullName>
    </submittedName>
</protein>
<comment type="caution">
    <text evidence="3">The sequence shown here is derived from an EMBL/GenBank/DDBJ whole genome shotgun (WGS) entry which is preliminary data.</text>
</comment>
<dbReference type="EMBL" id="JBHTNZ010000027">
    <property type="protein sequence ID" value="MFD1463069.1"/>
    <property type="molecule type" value="Genomic_DNA"/>
</dbReference>
<evidence type="ECO:0000313" key="4">
    <source>
        <dbReference type="Proteomes" id="UP001597340"/>
    </source>
</evidence>
<proteinExistence type="predicted"/>
<dbReference type="RefSeq" id="WP_229522964.1">
    <property type="nucleotide sequence ID" value="NZ_JAFFQR010000011.1"/>
</dbReference>
<gene>
    <name evidence="3" type="ORF">ACFQ5D_17105</name>
</gene>
<evidence type="ECO:0000313" key="3">
    <source>
        <dbReference type="EMBL" id="MFD1463069.1"/>
    </source>
</evidence>
<evidence type="ECO:0000259" key="2">
    <source>
        <dbReference type="Pfam" id="PF20215"/>
    </source>
</evidence>
<evidence type="ECO:0000256" key="1">
    <source>
        <dbReference type="SAM" id="MobiDB-lite"/>
    </source>
</evidence>
<name>A0ABW4DH89_9BACL</name>
<reference evidence="4" key="1">
    <citation type="journal article" date="2019" name="Int. J. Syst. Evol. Microbiol.">
        <title>The Global Catalogue of Microorganisms (GCM) 10K type strain sequencing project: providing services to taxonomists for standard genome sequencing and annotation.</title>
        <authorList>
            <consortium name="The Broad Institute Genomics Platform"/>
            <consortium name="The Broad Institute Genome Sequencing Center for Infectious Disease"/>
            <person name="Wu L."/>
            <person name="Ma J."/>
        </authorList>
    </citation>
    <scope>NUCLEOTIDE SEQUENCE [LARGE SCALE GENOMIC DNA]</scope>
    <source>
        <strain evidence="4">CCM 9147</strain>
    </source>
</reference>
<dbReference type="Proteomes" id="UP001597340">
    <property type="component" value="Unassembled WGS sequence"/>
</dbReference>
<feature type="domain" description="DUF6575" evidence="2">
    <location>
        <begin position="9"/>
        <end position="120"/>
    </location>
</feature>
<feature type="region of interest" description="Disordered" evidence="1">
    <location>
        <begin position="132"/>
        <end position="151"/>
    </location>
</feature>
<organism evidence="3 4">
    <name type="scientific">Paenibacillus farraposensis</name>
    <dbReference type="NCBI Taxonomy" id="2807095"/>
    <lineage>
        <taxon>Bacteria</taxon>
        <taxon>Bacillati</taxon>
        <taxon>Bacillota</taxon>
        <taxon>Bacilli</taxon>
        <taxon>Bacillales</taxon>
        <taxon>Paenibacillaceae</taxon>
        <taxon>Paenibacillus</taxon>
    </lineage>
</organism>
<dbReference type="InterPro" id="IPR046482">
    <property type="entry name" value="DUF6575"/>
</dbReference>